<proteinExistence type="predicted"/>
<feature type="region of interest" description="Disordered" evidence="1">
    <location>
        <begin position="1"/>
        <end position="76"/>
    </location>
</feature>
<protein>
    <submittedName>
        <fullName evidence="2">Uncharacterized protein</fullName>
    </submittedName>
</protein>
<evidence type="ECO:0000256" key="1">
    <source>
        <dbReference type="SAM" id="MobiDB-lite"/>
    </source>
</evidence>
<sequence length="132" mass="14870">MIPVDDDLLRQNGHRRHHSSTLLLPALQHKAQTGPAVAGGRPEGDGWPLYGALEPSDQPKKRSNCQHTDASRPYHEHLPRVLVRSGFRLEKKHRNAFKCAARSGNCLTLILSRQRPYHGCDIGRARQSLEQQ</sequence>
<gene>
    <name evidence="2" type="ORF">GQ607_015871</name>
</gene>
<comment type="caution">
    <text evidence="2">The sequence shown here is derived from an EMBL/GenBank/DDBJ whole genome shotgun (WGS) entry which is preliminary data.</text>
</comment>
<accession>A0A8H3W0H4</accession>
<evidence type="ECO:0000313" key="2">
    <source>
        <dbReference type="EMBL" id="KAF0316911.1"/>
    </source>
</evidence>
<dbReference type="Proteomes" id="UP000434172">
    <property type="component" value="Unassembled WGS sequence"/>
</dbReference>
<reference evidence="2 3" key="1">
    <citation type="submission" date="2019-12" db="EMBL/GenBank/DDBJ databases">
        <title>A genome sequence resource for the geographically widespread anthracnose pathogen Colletotrichum asianum.</title>
        <authorList>
            <person name="Meng Y."/>
        </authorList>
    </citation>
    <scope>NUCLEOTIDE SEQUENCE [LARGE SCALE GENOMIC DNA]</scope>
    <source>
        <strain evidence="2 3">ICMP 18580</strain>
    </source>
</reference>
<dbReference type="AlphaFoldDB" id="A0A8H3W0H4"/>
<evidence type="ECO:0000313" key="3">
    <source>
        <dbReference type="Proteomes" id="UP000434172"/>
    </source>
</evidence>
<keyword evidence="3" id="KW-1185">Reference proteome</keyword>
<dbReference type="EMBL" id="WOWK01000143">
    <property type="protein sequence ID" value="KAF0316911.1"/>
    <property type="molecule type" value="Genomic_DNA"/>
</dbReference>
<organism evidence="2 3">
    <name type="scientific">Colletotrichum asianum</name>
    <dbReference type="NCBI Taxonomy" id="702518"/>
    <lineage>
        <taxon>Eukaryota</taxon>
        <taxon>Fungi</taxon>
        <taxon>Dikarya</taxon>
        <taxon>Ascomycota</taxon>
        <taxon>Pezizomycotina</taxon>
        <taxon>Sordariomycetes</taxon>
        <taxon>Hypocreomycetidae</taxon>
        <taxon>Glomerellales</taxon>
        <taxon>Glomerellaceae</taxon>
        <taxon>Colletotrichum</taxon>
        <taxon>Colletotrichum gloeosporioides species complex</taxon>
    </lineage>
</organism>
<name>A0A8H3W0H4_9PEZI</name>